<protein>
    <submittedName>
        <fullName evidence="2">Helix-turn-helix protein</fullName>
    </submittedName>
</protein>
<dbReference type="SMART" id="SM00530">
    <property type="entry name" value="HTH_XRE"/>
    <property type="match status" value="1"/>
</dbReference>
<dbReference type="InterPro" id="IPR001387">
    <property type="entry name" value="Cro/C1-type_HTH"/>
</dbReference>
<evidence type="ECO:0000259" key="1">
    <source>
        <dbReference type="PROSITE" id="PS50943"/>
    </source>
</evidence>
<dbReference type="RefSeq" id="WP_059084162.1">
    <property type="nucleotide sequence ID" value="NZ_BCMM01000050.1"/>
</dbReference>
<name>A0A100JWQ9_STRSC</name>
<dbReference type="Gene3D" id="1.10.260.40">
    <property type="entry name" value="lambda repressor-like DNA-binding domains"/>
    <property type="match status" value="1"/>
</dbReference>
<dbReference type="GO" id="GO:0003677">
    <property type="term" value="F:DNA binding"/>
    <property type="evidence" value="ECO:0007669"/>
    <property type="project" value="InterPro"/>
</dbReference>
<reference evidence="3" key="1">
    <citation type="submission" date="2015-11" db="EMBL/GenBank/DDBJ databases">
        <authorList>
            <consortium name="Cross-ministerial Strategic Innovation Promotion Program (SIP) consortium"/>
            <person name="Tomihama T."/>
            <person name="Ikenaga M."/>
            <person name="Sakai M."/>
            <person name="Okubo T."/>
            <person name="Ikeda S."/>
        </authorList>
    </citation>
    <scope>NUCLEOTIDE SEQUENCE [LARGE SCALE GENOMIC DNA]</scope>
    <source>
        <strain evidence="3">S58</strain>
    </source>
</reference>
<reference evidence="2 3" key="2">
    <citation type="journal article" date="2016" name="Genome Announc.">
        <title>Draft Genome Sequences of Streptomyces scabiei S58, Streptomyces turgidiscabies T45, and Streptomyces acidiscabies a10, the Pathogens of Potato Common Scab, Isolated in Japan.</title>
        <authorList>
            <person name="Tomihama T."/>
            <person name="Nishi Y."/>
            <person name="Sakai M."/>
            <person name="Ikenaga M."/>
            <person name="Okubo T."/>
            <person name="Ikeda S."/>
        </authorList>
    </citation>
    <scope>NUCLEOTIDE SEQUENCE [LARGE SCALE GENOMIC DNA]</scope>
    <source>
        <strain evidence="2 3">S58</strain>
    </source>
</reference>
<feature type="domain" description="HTH cro/C1-type" evidence="1">
    <location>
        <begin position="12"/>
        <end position="57"/>
    </location>
</feature>
<organism evidence="2 3">
    <name type="scientific">Streptomyces scabiei</name>
    <dbReference type="NCBI Taxonomy" id="1930"/>
    <lineage>
        <taxon>Bacteria</taxon>
        <taxon>Bacillati</taxon>
        <taxon>Actinomycetota</taxon>
        <taxon>Actinomycetes</taxon>
        <taxon>Kitasatosporales</taxon>
        <taxon>Streptomycetaceae</taxon>
        <taxon>Streptomyces</taxon>
    </lineage>
</organism>
<dbReference type="Proteomes" id="UP000067448">
    <property type="component" value="Unassembled WGS sequence"/>
</dbReference>
<evidence type="ECO:0000313" key="2">
    <source>
        <dbReference type="EMBL" id="GAQ67089.1"/>
    </source>
</evidence>
<dbReference type="CDD" id="cd00093">
    <property type="entry name" value="HTH_XRE"/>
    <property type="match status" value="1"/>
</dbReference>
<comment type="caution">
    <text evidence="2">The sequence shown here is derived from an EMBL/GenBank/DDBJ whole genome shotgun (WGS) entry which is preliminary data.</text>
</comment>
<dbReference type="InterPro" id="IPR010982">
    <property type="entry name" value="Lambda_DNA-bd_dom_sf"/>
</dbReference>
<proteinExistence type="predicted"/>
<dbReference type="AlphaFoldDB" id="A0A100JWQ9"/>
<dbReference type="Pfam" id="PF13560">
    <property type="entry name" value="HTH_31"/>
    <property type="match status" value="1"/>
</dbReference>
<sequence length="430" mass="46262">MPQPSSEFGAELRKRRLGAGLSLTALSAVVHYSKAQLSKVERGIKAPSRDLARLCDAALHAGGTLIALVAPPATDVPKEPAPYGVNEEEWVMQLSPDGSSGFQPVGRRQVVSAGAASLMNWRTGGQSRVSPSGGMGMLDASRSLFTHYRRLGQSVEPGFLLPGLIAQTHTLRELSTHVDSRTRQELLALGSRYAEYVGWLVQETGDEQAALWWTQRAVDLAAAGGDRALAGYALVRRALVTMYQDDAQQTVSLARQAQSGTLPPRIRGLAAQREAQGHALAGDGEACLRALDRARILLARQESEGDAPVIGSMHLPDSVGMITGWCLFDLGQTRKAAEELDRQLALVSPDAVRTQVRYGVRRALAYASHGEIDHACALAAPLLDGVEAVRSATVTIDLRRLSRVLARYSGHALVRRLEPRLAVLSRLPVS</sequence>
<dbReference type="PROSITE" id="PS50943">
    <property type="entry name" value="HTH_CROC1"/>
    <property type="match status" value="1"/>
</dbReference>
<dbReference type="OrthoDB" id="5184419at2"/>
<dbReference type="SUPFAM" id="SSF47413">
    <property type="entry name" value="lambda repressor-like DNA-binding domains"/>
    <property type="match status" value="1"/>
</dbReference>
<accession>A0A100JWQ9</accession>
<evidence type="ECO:0000313" key="3">
    <source>
        <dbReference type="Proteomes" id="UP000067448"/>
    </source>
</evidence>
<dbReference type="EMBL" id="BCMM01000050">
    <property type="protein sequence ID" value="GAQ67089.1"/>
    <property type="molecule type" value="Genomic_DNA"/>
</dbReference>
<gene>
    <name evidence="2" type="ORF">SsS58_07534</name>
</gene>
<reference evidence="3" key="3">
    <citation type="submission" date="2016-02" db="EMBL/GenBank/DDBJ databases">
        <title>Draft genome of pathogenic Streptomyces sp. in Japan.</title>
        <authorList>
            <person name="Tomihama T."/>
            <person name="Ikenaga M."/>
            <person name="Sakai M."/>
            <person name="Okubo T."/>
            <person name="Ikeda S."/>
        </authorList>
    </citation>
    <scope>NUCLEOTIDE SEQUENCE [LARGE SCALE GENOMIC DNA]</scope>
    <source>
        <strain evidence="3">S58</strain>
    </source>
</reference>